<dbReference type="OrthoDB" id="95278at2"/>
<dbReference type="Proteomes" id="UP000198584">
    <property type="component" value="Unassembled WGS sequence"/>
</dbReference>
<dbReference type="InterPro" id="IPR029064">
    <property type="entry name" value="Ribosomal_eL30-like_sf"/>
</dbReference>
<evidence type="ECO:0000313" key="1">
    <source>
        <dbReference type="EMBL" id="SEA87760.1"/>
    </source>
</evidence>
<sequence>MKKDVDDYLQEGIYGARETKPAERKRFLGTLRERIVLALTKGQVMKNKGLEDLEREIKTNPKAKLLLNGNISYRFLKNYKAVADKHGMHHTTISNRETQTDIGAVLTYDHAIEKQQIFLEVAEEESTGETKQEDKGITGFLKEIFIGK</sequence>
<dbReference type="STRING" id="571932.SAMN05421743_109204"/>
<keyword evidence="2" id="KW-1185">Reference proteome</keyword>
<dbReference type="Gene3D" id="3.30.1330.30">
    <property type="match status" value="1"/>
</dbReference>
<dbReference type="EMBL" id="FNQR01000009">
    <property type="protein sequence ID" value="SEA87760.1"/>
    <property type="molecule type" value="Genomic_DNA"/>
</dbReference>
<accession>A0A1H4ETB2</accession>
<dbReference type="InterPro" id="IPR012543">
    <property type="entry name" value="DUF1694"/>
</dbReference>
<proteinExistence type="predicted"/>
<protein>
    <submittedName>
        <fullName evidence="1">Uncharacterized protein YueI</fullName>
    </submittedName>
</protein>
<organism evidence="1 2">
    <name type="scientific">Thalassobacillus cyri</name>
    <dbReference type="NCBI Taxonomy" id="571932"/>
    <lineage>
        <taxon>Bacteria</taxon>
        <taxon>Bacillati</taxon>
        <taxon>Bacillota</taxon>
        <taxon>Bacilli</taxon>
        <taxon>Bacillales</taxon>
        <taxon>Bacillaceae</taxon>
        <taxon>Thalassobacillus</taxon>
    </lineage>
</organism>
<name>A0A1H4ETB2_9BACI</name>
<gene>
    <name evidence="1" type="ORF">SAMN05421743_109204</name>
</gene>
<dbReference type="AlphaFoldDB" id="A0A1H4ETB2"/>
<dbReference type="PIRSF" id="PIRSF034303">
    <property type="entry name" value="DUF1694"/>
    <property type="match status" value="1"/>
</dbReference>
<evidence type="ECO:0000313" key="2">
    <source>
        <dbReference type="Proteomes" id="UP000198584"/>
    </source>
</evidence>
<dbReference type="SUPFAM" id="SSF160515">
    <property type="entry name" value="YueI-like"/>
    <property type="match status" value="1"/>
</dbReference>
<reference evidence="1 2" key="1">
    <citation type="submission" date="2016-10" db="EMBL/GenBank/DDBJ databases">
        <authorList>
            <person name="de Groot N.N."/>
        </authorList>
    </citation>
    <scope>NUCLEOTIDE SEQUENCE [LARGE SCALE GENOMIC DNA]</scope>
    <source>
        <strain evidence="1 2">CCM7597</strain>
    </source>
</reference>
<dbReference type="RefSeq" id="WP_093045317.1">
    <property type="nucleotide sequence ID" value="NZ_FNQR01000009.1"/>
</dbReference>
<dbReference type="Pfam" id="PF07997">
    <property type="entry name" value="DUF1694"/>
    <property type="match status" value="1"/>
</dbReference>